<evidence type="ECO:0000313" key="1">
    <source>
        <dbReference type="EMBL" id="QPG75855.1"/>
    </source>
</evidence>
<keyword evidence="2" id="KW-1185">Reference proteome</keyword>
<dbReference type="EMBL" id="CP064815">
    <property type="protein sequence ID" value="QPG75855.1"/>
    <property type="molecule type" value="Genomic_DNA"/>
</dbReference>
<name>A0A875S6A3_EENNA</name>
<sequence>MSPQGATAFLLTKITDPPPILSNTKMAGRANGVEDDMAAEPSNRFLSPSSSSARLVDLKILTSWLDEQSEWSKDYYEGLDEIFDDLDYVIPGTFINKPSTVFY</sequence>
<organism evidence="1 2">
    <name type="scientific">Eeniella nana</name>
    <name type="common">Yeast</name>
    <name type="synonym">Brettanomyces nanus</name>
    <dbReference type="NCBI Taxonomy" id="13502"/>
    <lineage>
        <taxon>Eukaryota</taxon>
        <taxon>Fungi</taxon>
        <taxon>Dikarya</taxon>
        <taxon>Ascomycota</taxon>
        <taxon>Saccharomycotina</taxon>
        <taxon>Pichiomycetes</taxon>
        <taxon>Pichiales</taxon>
        <taxon>Pichiaceae</taxon>
        <taxon>Brettanomyces</taxon>
    </lineage>
</organism>
<protein>
    <submittedName>
        <fullName evidence="1">Uncharacterized protein</fullName>
    </submittedName>
</protein>
<gene>
    <name evidence="1" type="ORF">FOA43_003239</name>
</gene>
<dbReference type="AlphaFoldDB" id="A0A875S6A3"/>
<dbReference type="Proteomes" id="UP000662931">
    <property type="component" value="Chromosome 4"/>
</dbReference>
<dbReference type="GeneID" id="62196639"/>
<dbReference type="RefSeq" id="XP_038779420.1">
    <property type="nucleotide sequence ID" value="XM_038923492.1"/>
</dbReference>
<proteinExistence type="predicted"/>
<reference evidence="1" key="1">
    <citation type="submission" date="2020-10" db="EMBL/GenBank/DDBJ databases">
        <authorList>
            <person name="Roach M.J.R."/>
        </authorList>
    </citation>
    <scope>NUCLEOTIDE SEQUENCE</scope>
    <source>
        <strain evidence="1">CBS 1945</strain>
    </source>
</reference>
<evidence type="ECO:0000313" key="2">
    <source>
        <dbReference type="Proteomes" id="UP000662931"/>
    </source>
</evidence>
<dbReference type="KEGG" id="bnn:FOA43_003239"/>
<dbReference type="OrthoDB" id="10041630at2759"/>
<accession>A0A875S6A3</accession>